<name>A0ABY9Q647_9FIRM</name>
<keyword evidence="5 6" id="KW-0472">Membrane</keyword>
<dbReference type="RefSeq" id="WP_228105562.1">
    <property type="nucleotide sequence ID" value="NZ_CP101637.1"/>
</dbReference>
<feature type="transmembrane region" description="Helical" evidence="6">
    <location>
        <begin position="193"/>
        <end position="213"/>
    </location>
</feature>
<accession>A0ABY9Q647</accession>
<keyword evidence="8" id="KW-1185">Reference proteome</keyword>
<evidence type="ECO:0000256" key="6">
    <source>
        <dbReference type="SAM" id="Phobius"/>
    </source>
</evidence>
<feature type="transmembrane region" description="Helical" evidence="6">
    <location>
        <begin position="287"/>
        <end position="310"/>
    </location>
</feature>
<dbReference type="InterPro" id="IPR050833">
    <property type="entry name" value="Poly_Biosynth_Transport"/>
</dbReference>
<dbReference type="PANTHER" id="PTHR30250:SF21">
    <property type="entry name" value="LIPID II FLIPPASE MURJ"/>
    <property type="match status" value="1"/>
</dbReference>
<feature type="transmembrane region" description="Helical" evidence="6">
    <location>
        <begin position="92"/>
        <end position="112"/>
    </location>
</feature>
<feature type="transmembrane region" description="Helical" evidence="6">
    <location>
        <begin position="52"/>
        <end position="71"/>
    </location>
</feature>
<keyword evidence="3 6" id="KW-0812">Transmembrane</keyword>
<organism evidence="7 8">
    <name type="scientific">Terrisporobacter mayombei</name>
    <dbReference type="NCBI Taxonomy" id="1541"/>
    <lineage>
        <taxon>Bacteria</taxon>
        <taxon>Bacillati</taxon>
        <taxon>Bacillota</taxon>
        <taxon>Clostridia</taxon>
        <taxon>Peptostreptococcales</taxon>
        <taxon>Peptostreptococcaceae</taxon>
        <taxon>Terrisporobacter</taxon>
    </lineage>
</organism>
<feature type="transmembrane region" description="Helical" evidence="6">
    <location>
        <begin position="423"/>
        <end position="446"/>
    </location>
</feature>
<dbReference type="InterPro" id="IPR002797">
    <property type="entry name" value="Polysacc_synth"/>
</dbReference>
<feature type="transmembrane region" description="Helical" evidence="6">
    <location>
        <begin position="364"/>
        <end position="385"/>
    </location>
</feature>
<evidence type="ECO:0000313" key="8">
    <source>
        <dbReference type="Proteomes" id="UP001235030"/>
    </source>
</evidence>
<feature type="transmembrane region" description="Helical" evidence="6">
    <location>
        <begin position="163"/>
        <end position="181"/>
    </location>
</feature>
<feature type="transmembrane region" description="Helical" evidence="6">
    <location>
        <begin position="466"/>
        <end position="487"/>
    </location>
</feature>
<protein>
    <submittedName>
        <fullName evidence="7">Lipid II flippase MurJ</fullName>
    </submittedName>
</protein>
<dbReference type="PIRSF" id="PIRSF038958">
    <property type="entry name" value="PG_synth_SpoVB"/>
    <property type="match status" value="1"/>
</dbReference>
<feature type="transmembrane region" description="Helical" evidence="6">
    <location>
        <begin position="124"/>
        <end position="142"/>
    </location>
</feature>
<feature type="transmembrane region" description="Helical" evidence="6">
    <location>
        <begin position="12"/>
        <end position="32"/>
    </location>
</feature>
<evidence type="ECO:0000256" key="2">
    <source>
        <dbReference type="ARBA" id="ARBA00022475"/>
    </source>
</evidence>
<comment type="subcellular location">
    <subcellularLocation>
        <location evidence="1">Cell membrane</location>
        <topology evidence="1">Multi-pass membrane protein</topology>
    </subcellularLocation>
</comment>
<feature type="transmembrane region" description="Helical" evidence="6">
    <location>
        <begin position="241"/>
        <end position="267"/>
    </location>
</feature>
<gene>
    <name evidence="7" type="primary">murJ_3</name>
    <name evidence="7" type="ORF">TEMA_31690</name>
</gene>
<feature type="transmembrane region" description="Helical" evidence="6">
    <location>
        <begin position="493"/>
        <end position="513"/>
    </location>
</feature>
<evidence type="ECO:0000313" key="7">
    <source>
        <dbReference type="EMBL" id="WMT82680.1"/>
    </source>
</evidence>
<dbReference type="PANTHER" id="PTHR30250">
    <property type="entry name" value="PST FAMILY PREDICTED COLANIC ACID TRANSPORTER"/>
    <property type="match status" value="1"/>
</dbReference>
<dbReference type="CDD" id="cd13124">
    <property type="entry name" value="MATE_SpoVB_like"/>
    <property type="match status" value="1"/>
</dbReference>
<dbReference type="EMBL" id="CP101637">
    <property type="protein sequence ID" value="WMT82680.1"/>
    <property type="molecule type" value="Genomic_DNA"/>
</dbReference>
<keyword evidence="2" id="KW-1003">Cell membrane</keyword>
<reference evidence="7 8" key="1">
    <citation type="submission" date="2022-07" db="EMBL/GenBank/DDBJ databases">
        <title>Genome sequence of Terrisporobacter mayombei DSM6539.</title>
        <authorList>
            <person name="Boeer T."/>
            <person name="Bengelsdorf F.R."/>
            <person name="Daniel R."/>
            <person name="Poehlein A."/>
        </authorList>
    </citation>
    <scope>NUCLEOTIDE SEQUENCE [LARGE SCALE GENOMIC DNA]</scope>
    <source>
        <strain evidence="7 8">DSM 6539</strain>
    </source>
</reference>
<evidence type="ECO:0000256" key="3">
    <source>
        <dbReference type="ARBA" id="ARBA00022692"/>
    </source>
</evidence>
<dbReference type="Pfam" id="PF01943">
    <property type="entry name" value="Polysacc_synt"/>
    <property type="match status" value="1"/>
</dbReference>
<keyword evidence="4 6" id="KW-1133">Transmembrane helix</keyword>
<dbReference type="Proteomes" id="UP001235030">
    <property type="component" value="Chromosome"/>
</dbReference>
<evidence type="ECO:0000256" key="1">
    <source>
        <dbReference type="ARBA" id="ARBA00004651"/>
    </source>
</evidence>
<feature type="transmembrane region" description="Helical" evidence="6">
    <location>
        <begin position="331"/>
        <end position="352"/>
    </location>
</feature>
<sequence>MSNNNNNKESFLKGALILGMAGIIVKIMGAFFRIPLGNIIGSTGLGYYQAVYPVYTLFLTLATAGFPTALAKLVSEQRAVGDFGGANKTFRISYTVLFITGLISFSFFFFGADFISTVLLKNSGAYAALIAISPALLFVPLMSSYRGYFQGRREMSKIAISQIIEQFFRVVLGLFLAYMLMKNFGEQMGAAGGVLGAAIGGFASAVFLIYIYLRGSKSRKAEIAQSKHIKLESTGTILKRLLYVAIPISIGACVMPLVNMVDSVIVVRRLTETGFNIEQANSLLGQLSGMAISTVNLLVVIDQAIGMSLVPSISEAYALKQMKRVRKEAKTGLKTILLVTLPATFGFAALAGPIMKLLYPAEPATLGTMLFVVSPCAVFLGLIYAQNGILQGMGKPMVPVIALAVGMVFKVVISYVLTGIPSINIIGSGIGTLSAYAVASIIEFIYIKKHLKLRLSPKEFVIKPMITVITMYVVVKLSYGFMVGFLGNSLSTLVSIAIGGLVYGLVLLGIGGIRKDEILTMPKGEKIYSVLRKLKLMK</sequence>
<dbReference type="InterPro" id="IPR024923">
    <property type="entry name" value="PG_synth_SpoVB"/>
</dbReference>
<evidence type="ECO:0000256" key="5">
    <source>
        <dbReference type="ARBA" id="ARBA00023136"/>
    </source>
</evidence>
<proteinExistence type="predicted"/>
<evidence type="ECO:0000256" key="4">
    <source>
        <dbReference type="ARBA" id="ARBA00022989"/>
    </source>
</evidence>
<feature type="transmembrane region" description="Helical" evidence="6">
    <location>
        <begin position="397"/>
        <end position="417"/>
    </location>
</feature>